<name>A0A223KMZ0_9BACI</name>
<evidence type="ECO:0000313" key="5">
    <source>
        <dbReference type="Proteomes" id="UP000215224"/>
    </source>
</evidence>
<dbReference type="AlphaFoldDB" id="A0A223KMZ0"/>
<dbReference type="InterPro" id="IPR003790">
    <property type="entry name" value="GHL10"/>
</dbReference>
<keyword evidence="5" id="KW-1185">Reference proteome</keyword>
<sequence>MNQTYVGAKVLWVDFLANGRYLIKEEKRQSYIQQAKEAGFSHVVVDAKIPYGYVTYHSSLAPHVSSWERFREWEGKDYVQLMIDVINEHGLHAIVKFDVFAEGNINDTSSKAHANKEWQVTYYHLDASTSTPTFTKAEEFHEPSIFVNPIHPEVQKYELSLIEEVVQKYDFHAVVLDRCRYPNINGDFSEFSRNTFERYIGKKIECWPEDILIPKKNGVQPGSLYKKWLTWRATNITNFVHQAKGLVKEKNEQVGFGIYVGSWYPEFYEEGVNWASVHNEVTFPWMEEGYMKSGYADCLDFLITGCYYPDVFEGEAIQQGKEKWRSVEGAIELSKKVTAQNVPVIAGLFLQEYEGDAFQFKKAVEECVNSGDGLMIFDAIYLELYDWWQVLIEEQKEGQK</sequence>
<reference evidence="4 5" key="1">
    <citation type="submission" date="2016-12" db="EMBL/GenBank/DDBJ databases">
        <title>The whole genome sequencing and assembly of Bacillus cohnii DSM 6307T strain.</title>
        <authorList>
            <person name="Lee Y.-J."/>
            <person name="Yi H."/>
            <person name="Bahn Y.-S."/>
            <person name="Kim J.F."/>
            <person name="Lee D.-W."/>
        </authorList>
    </citation>
    <scope>NUCLEOTIDE SEQUENCE [LARGE SCALE GENOMIC DNA]</scope>
    <source>
        <strain evidence="4 5">DSM 6307</strain>
    </source>
</reference>
<evidence type="ECO:0000259" key="3">
    <source>
        <dbReference type="Pfam" id="PF16373"/>
    </source>
</evidence>
<dbReference type="InterPro" id="IPR032280">
    <property type="entry name" value="DUF4985"/>
</dbReference>
<dbReference type="InterPro" id="IPR052177">
    <property type="entry name" value="Divisome_Glycosyl_Hydrolase"/>
</dbReference>
<dbReference type="Gene3D" id="3.20.20.80">
    <property type="entry name" value="Glycosidases"/>
    <property type="match status" value="1"/>
</dbReference>
<organism evidence="4 5">
    <name type="scientific">Sutcliffiella cohnii</name>
    <dbReference type="NCBI Taxonomy" id="33932"/>
    <lineage>
        <taxon>Bacteria</taxon>
        <taxon>Bacillati</taxon>
        <taxon>Bacillota</taxon>
        <taxon>Bacilli</taxon>
        <taxon>Bacillales</taxon>
        <taxon>Bacillaceae</taxon>
        <taxon>Sutcliffiella</taxon>
    </lineage>
</organism>
<gene>
    <name evidence="4" type="ORF">BC6307_05965</name>
</gene>
<evidence type="ECO:0008006" key="6">
    <source>
        <dbReference type="Google" id="ProtNLM"/>
    </source>
</evidence>
<feature type="domain" description="DUF4985" evidence="3">
    <location>
        <begin position="282"/>
        <end position="391"/>
    </location>
</feature>
<dbReference type="KEGG" id="bcoh:BC6307_05965"/>
<protein>
    <recommendedName>
        <fullName evidence="6">Glycosyl hydrolase-like 10 domain-containing protein</fullName>
    </recommendedName>
</protein>
<evidence type="ECO:0000259" key="2">
    <source>
        <dbReference type="Pfam" id="PF02638"/>
    </source>
</evidence>
<evidence type="ECO:0000256" key="1">
    <source>
        <dbReference type="ARBA" id="ARBA00022729"/>
    </source>
</evidence>
<dbReference type="SMR" id="A0A223KMZ0"/>
<keyword evidence="1" id="KW-0732">Signal</keyword>
<evidence type="ECO:0000313" key="4">
    <source>
        <dbReference type="EMBL" id="AST90861.1"/>
    </source>
</evidence>
<dbReference type="PANTHER" id="PTHR43405:SF1">
    <property type="entry name" value="GLYCOSYL HYDROLASE DIGH"/>
    <property type="match status" value="1"/>
</dbReference>
<proteinExistence type="predicted"/>
<dbReference type="PANTHER" id="PTHR43405">
    <property type="entry name" value="GLYCOSYL HYDROLASE DIGH"/>
    <property type="match status" value="1"/>
</dbReference>
<dbReference type="Pfam" id="PF02638">
    <property type="entry name" value="GHL10"/>
    <property type="match status" value="1"/>
</dbReference>
<dbReference type="Proteomes" id="UP000215224">
    <property type="component" value="Chromosome"/>
</dbReference>
<dbReference type="InterPro" id="IPR017853">
    <property type="entry name" value="GH"/>
</dbReference>
<accession>A0A223KMZ0</accession>
<dbReference type="RefSeq" id="WP_066410781.1">
    <property type="nucleotide sequence ID" value="NZ_CP018866.1"/>
</dbReference>
<dbReference type="STRING" id="1314751.GCA_001591425_00092"/>
<feature type="domain" description="Glycosyl hydrolase-like 10" evidence="2">
    <location>
        <begin position="20"/>
        <end position="275"/>
    </location>
</feature>
<dbReference type="SUPFAM" id="SSF51445">
    <property type="entry name" value="(Trans)glycosidases"/>
    <property type="match status" value="1"/>
</dbReference>
<dbReference type="EMBL" id="CP018866">
    <property type="protein sequence ID" value="AST90861.1"/>
    <property type="molecule type" value="Genomic_DNA"/>
</dbReference>
<dbReference type="Pfam" id="PF16373">
    <property type="entry name" value="DUF4985"/>
    <property type="match status" value="1"/>
</dbReference>